<dbReference type="GO" id="GO:0005886">
    <property type="term" value="C:plasma membrane"/>
    <property type="evidence" value="ECO:0007669"/>
    <property type="project" value="TreeGrafter"/>
</dbReference>
<dbReference type="InterPro" id="IPR011042">
    <property type="entry name" value="6-blade_b-propeller_TolB-like"/>
</dbReference>
<protein>
    <submittedName>
        <fullName evidence="4">Vitellogenin receptor</fullName>
    </submittedName>
</protein>
<dbReference type="EMBL" id="BGZK01000633">
    <property type="protein sequence ID" value="GBP53777.1"/>
    <property type="molecule type" value="Genomic_DNA"/>
</dbReference>
<dbReference type="PANTHER" id="PTHR46513">
    <property type="entry name" value="VITELLOGENIN RECEPTOR-LIKE PROTEIN-RELATED-RELATED"/>
    <property type="match status" value="1"/>
</dbReference>
<proteinExistence type="predicted"/>
<evidence type="ECO:0000313" key="5">
    <source>
        <dbReference type="Proteomes" id="UP000299102"/>
    </source>
</evidence>
<dbReference type="Pfam" id="PF00058">
    <property type="entry name" value="Ldl_recept_b"/>
    <property type="match status" value="2"/>
</dbReference>
<name>A0A4C1WUG3_EUMVA</name>
<dbReference type="OrthoDB" id="7459163at2759"/>
<dbReference type="PROSITE" id="PS51120">
    <property type="entry name" value="LDLRB"/>
    <property type="match status" value="1"/>
</dbReference>
<keyword evidence="5" id="KW-1185">Reference proteome</keyword>
<sequence length="131" mass="15200">MYWSDWIDGPVIMRANMDGSNVTKFVEHHQNSPTGLALDIPNERLYWVDRYIHSIMLDGSNRHMVLKGNIHHPYSLAVFENNIYWSDWASNTLQACEKFDGKNRKLLLTFKAPVFGLNAKAEFLFCPHISM</sequence>
<evidence type="ECO:0000256" key="1">
    <source>
        <dbReference type="ARBA" id="ARBA00022536"/>
    </source>
</evidence>
<comment type="caution">
    <text evidence="4">The sequence shown here is derived from an EMBL/GenBank/DDBJ whole genome shotgun (WGS) entry which is preliminary data.</text>
</comment>
<keyword evidence="1" id="KW-0245">EGF-like domain</keyword>
<dbReference type="SUPFAM" id="SSF63825">
    <property type="entry name" value="YWTD domain"/>
    <property type="match status" value="1"/>
</dbReference>
<gene>
    <name evidence="4" type="primary">VgR</name>
    <name evidence="4" type="ORF">EVAR_84261_1</name>
</gene>
<evidence type="ECO:0000313" key="4">
    <source>
        <dbReference type="EMBL" id="GBP53777.1"/>
    </source>
</evidence>
<dbReference type="AlphaFoldDB" id="A0A4C1WUG3"/>
<feature type="repeat" description="LDL-receptor class B" evidence="3">
    <location>
        <begin position="1"/>
        <end position="42"/>
    </location>
</feature>
<dbReference type="PANTHER" id="PTHR46513:SF13">
    <property type="entry name" value="EGF-LIKE DOMAIN-CONTAINING PROTEIN"/>
    <property type="match status" value="1"/>
</dbReference>
<dbReference type="SMART" id="SM00135">
    <property type="entry name" value="LY"/>
    <property type="match status" value="2"/>
</dbReference>
<evidence type="ECO:0000256" key="3">
    <source>
        <dbReference type="PROSITE-ProRule" id="PRU00461"/>
    </source>
</evidence>
<dbReference type="GO" id="GO:0017147">
    <property type="term" value="F:Wnt-protein binding"/>
    <property type="evidence" value="ECO:0007669"/>
    <property type="project" value="TreeGrafter"/>
</dbReference>
<organism evidence="4 5">
    <name type="scientific">Eumeta variegata</name>
    <name type="common">Bagworm moth</name>
    <name type="synonym">Eumeta japonica</name>
    <dbReference type="NCBI Taxonomy" id="151549"/>
    <lineage>
        <taxon>Eukaryota</taxon>
        <taxon>Metazoa</taxon>
        <taxon>Ecdysozoa</taxon>
        <taxon>Arthropoda</taxon>
        <taxon>Hexapoda</taxon>
        <taxon>Insecta</taxon>
        <taxon>Pterygota</taxon>
        <taxon>Neoptera</taxon>
        <taxon>Endopterygota</taxon>
        <taxon>Lepidoptera</taxon>
        <taxon>Glossata</taxon>
        <taxon>Ditrysia</taxon>
        <taxon>Tineoidea</taxon>
        <taxon>Psychidae</taxon>
        <taxon>Oiketicinae</taxon>
        <taxon>Eumeta</taxon>
    </lineage>
</organism>
<dbReference type="STRING" id="151549.A0A4C1WUG3"/>
<dbReference type="GO" id="GO:0042813">
    <property type="term" value="F:Wnt receptor activity"/>
    <property type="evidence" value="ECO:0007669"/>
    <property type="project" value="TreeGrafter"/>
</dbReference>
<evidence type="ECO:0000256" key="2">
    <source>
        <dbReference type="ARBA" id="ARBA00022737"/>
    </source>
</evidence>
<dbReference type="GO" id="GO:0060070">
    <property type="term" value="P:canonical Wnt signaling pathway"/>
    <property type="evidence" value="ECO:0007669"/>
    <property type="project" value="TreeGrafter"/>
</dbReference>
<keyword evidence="4" id="KW-0675">Receptor</keyword>
<keyword evidence="2" id="KW-0677">Repeat</keyword>
<dbReference type="Proteomes" id="UP000299102">
    <property type="component" value="Unassembled WGS sequence"/>
</dbReference>
<accession>A0A4C1WUG3</accession>
<dbReference type="InterPro" id="IPR050778">
    <property type="entry name" value="Cueball_EGF_LRP_Nidogen"/>
</dbReference>
<reference evidence="4 5" key="1">
    <citation type="journal article" date="2019" name="Commun. Biol.">
        <title>The bagworm genome reveals a unique fibroin gene that provides high tensile strength.</title>
        <authorList>
            <person name="Kono N."/>
            <person name="Nakamura H."/>
            <person name="Ohtoshi R."/>
            <person name="Tomita M."/>
            <person name="Numata K."/>
            <person name="Arakawa K."/>
        </authorList>
    </citation>
    <scope>NUCLEOTIDE SEQUENCE [LARGE SCALE GENOMIC DNA]</scope>
</reference>
<dbReference type="InterPro" id="IPR000033">
    <property type="entry name" value="LDLR_classB_rpt"/>
</dbReference>
<dbReference type="Gene3D" id="2.120.10.30">
    <property type="entry name" value="TolB, C-terminal domain"/>
    <property type="match status" value="1"/>
</dbReference>